<dbReference type="EMBL" id="FP929127">
    <property type="protein sequence ID" value="CBX96003.1"/>
    <property type="molecule type" value="Genomic_DNA"/>
</dbReference>
<dbReference type="InParanoid" id="E4ZWM7"/>
<proteinExistence type="predicted"/>
<reference evidence="2" key="1">
    <citation type="journal article" date="2011" name="Nat. Commun.">
        <title>Effector diversification within compartments of the Leptosphaeria maculans genome affected by Repeat-Induced Point mutations.</title>
        <authorList>
            <person name="Rouxel T."/>
            <person name="Grandaubert J."/>
            <person name="Hane J.K."/>
            <person name="Hoede C."/>
            <person name="van de Wouw A.P."/>
            <person name="Couloux A."/>
            <person name="Dominguez V."/>
            <person name="Anthouard V."/>
            <person name="Bally P."/>
            <person name="Bourras S."/>
            <person name="Cozijnsen A.J."/>
            <person name="Ciuffetti L.M."/>
            <person name="Degrave A."/>
            <person name="Dilmaghani A."/>
            <person name="Duret L."/>
            <person name="Fudal I."/>
            <person name="Goodwin S.B."/>
            <person name="Gout L."/>
            <person name="Glaser N."/>
            <person name="Linglin J."/>
            <person name="Kema G.H.J."/>
            <person name="Lapalu N."/>
            <person name="Lawrence C.B."/>
            <person name="May K."/>
            <person name="Meyer M."/>
            <person name="Ollivier B."/>
            <person name="Poulain J."/>
            <person name="Schoch C.L."/>
            <person name="Simon A."/>
            <person name="Spatafora J.W."/>
            <person name="Stachowiak A."/>
            <person name="Turgeon B.G."/>
            <person name="Tyler B.M."/>
            <person name="Vincent D."/>
            <person name="Weissenbach J."/>
            <person name="Amselem J."/>
            <person name="Quesneville H."/>
            <person name="Oliver R.P."/>
            <person name="Wincker P."/>
            <person name="Balesdent M.-H."/>
            <person name="Howlett B.J."/>
        </authorList>
    </citation>
    <scope>NUCLEOTIDE SEQUENCE [LARGE SCALE GENOMIC DNA]</scope>
    <source>
        <strain evidence="2">JN3 / isolate v23.1.3 / race Av1-4-5-6-7-8</strain>
    </source>
</reference>
<dbReference type="GeneID" id="13281556"/>
<keyword evidence="2" id="KW-1185">Reference proteome</keyword>
<organism evidence="2">
    <name type="scientific">Leptosphaeria maculans (strain JN3 / isolate v23.1.3 / race Av1-4-5-6-7-8)</name>
    <name type="common">Blackleg fungus</name>
    <name type="synonym">Phoma lingam</name>
    <dbReference type="NCBI Taxonomy" id="985895"/>
    <lineage>
        <taxon>Eukaryota</taxon>
        <taxon>Fungi</taxon>
        <taxon>Dikarya</taxon>
        <taxon>Ascomycota</taxon>
        <taxon>Pezizomycotina</taxon>
        <taxon>Dothideomycetes</taxon>
        <taxon>Pleosporomycetidae</taxon>
        <taxon>Pleosporales</taxon>
        <taxon>Pleosporineae</taxon>
        <taxon>Leptosphaeriaceae</taxon>
        <taxon>Plenodomus</taxon>
        <taxon>Plenodomus lingam/Leptosphaeria maculans species complex</taxon>
    </lineage>
</organism>
<evidence type="ECO:0000313" key="1">
    <source>
        <dbReference type="EMBL" id="CBX96003.1"/>
    </source>
</evidence>
<name>E4ZWM7_LEPMJ</name>
<dbReference type="AlphaFoldDB" id="E4ZWM7"/>
<evidence type="ECO:0000313" key="2">
    <source>
        <dbReference type="Proteomes" id="UP000002668"/>
    </source>
</evidence>
<sequence>MRTLYSADIWMHIVDNLSIGSVFAMTTAGKQATKLLRSAQAANPRYSLGGKTCMPTSRQSSTTLPKARDFNVITFHDAVVKLANGIPPSTSSHSDLAFAFWLQGEAVAATVHAPRASLVQLQRQSLSSTRFLYQGPLEKFRCQPSQSAYLQSILDAVAKPVDTWSRHSTITLSRADKATGRFYAPPLGSAGSTHRMSGTFWRLSCGSLVCITVLSDQQPWC</sequence>
<dbReference type="HOGENOM" id="CLU_1250869_0_0_1"/>
<dbReference type="VEuPathDB" id="FungiDB:LEMA_P031550.1"/>
<accession>E4ZWM7</accession>
<protein>
    <submittedName>
        <fullName evidence="1">Predicted protein</fullName>
    </submittedName>
</protein>
<dbReference type="Proteomes" id="UP000002668">
    <property type="component" value="Genome"/>
</dbReference>
<gene>
    <name evidence="1" type="ORF">LEMA_P031550.1</name>
</gene>